<proteinExistence type="predicted"/>
<feature type="compositionally biased region" description="Polar residues" evidence="1">
    <location>
        <begin position="795"/>
        <end position="816"/>
    </location>
</feature>
<evidence type="ECO:0000313" key="3">
    <source>
        <dbReference type="EMBL" id="KAJ3128178.1"/>
    </source>
</evidence>
<feature type="compositionally biased region" description="Basic and acidic residues" evidence="1">
    <location>
        <begin position="775"/>
        <end position="789"/>
    </location>
</feature>
<feature type="compositionally biased region" description="Polar residues" evidence="1">
    <location>
        <begin position="472"/>
        <end position="493"/>
    </location>
</feature>
<feature type="compositionally biased region" description="Basic and acidic residues" evidence="1">
    <location>
        <begin position="589"/>
        <end position="606"/>
    </location>
</feature>
<feature type="compositionally biased region" description="Low complexity" evidence="1">
    <location>
        <begin position="503"/>
        <end position="520"/>
    </location>
</feature>
<feature type="compositionally biased region" description="Polar residues" evidence="1">
    <location>
        <begin position="576"/>
        <end position="587"/>
    </location>
</feature>
<evidence type="ECO:0000313" key="4">
    <source>
        <dbReference type="Proteomes" id="UP001211907"/>
    </source>
</evidence>
<feature type="compositionally biased region" description="Basic and acidic residues" evidence="1">
    <location>
        <begin position="842"/>
        <end position="857"/>
    </location>
</feature>
<feature type="region of interest" description="Disordered" evidence="1">
    <location>
        <begin position="672"/>
        <end position="857"/>
    </location>
</feature>
<feature type="compositionally biased region" description="Polar residues" evidence="1">
    <location>
        <begin position="537"/>
        <end position="549"/>
    </location>
</feature>
<protein>
    <submittedName>
        <fullName evidence="3">Uncharacterized protein</fullName>
    </submittedName>
</protein>
<feature type="compositionally biased region" description="Low complexity" evidence="1">
    <location>
        <begin position="303"/>
        <end position="359"/>
    </location>
</feature>
<feature type="compositionally biased region" description="Low complexity" evidence="1">
    <location>
        <begin position="430"/>
        <end position="454"/>
    </location>
</feature>
<feature type="region of interest" description="Disordered" evidence="1">
    <location>
        <begin position="635"/>
        <end position="659"/>
    </location>
</feature>
<dbReference type="EMBL" id="JADGJH010000477">
    <property type="protein sequence ID" value="KAJ3128178.1"/>
    <property type="molecule type" value="Genomic_DNA"/>
</dbReference>
<evidence type="ECO:0000256" key="1">
    <source>
        <dbReference type="SAM" id="MobiDB-lite"/>
    </source>
</evidence>
<gene>
    <name evidence="3" type="ORF">HK100_009334</name>
</gene>
<feature type="compositionally biased region" description="Basic and acidic residues" evidence="1">
    <location>
        <begin position="718"/>
        <end position="731"/>
    </location>
</feature>
<keyword evidence="4" id="KW-1185">Reference proteome</keyword>
<feature type="chain" id="PRO_5042102362" evidence="2">
    <location>
        <begin position="16"/>
        <end position="857"/>
    </location>
</feature>
<reference evidence="3" key="1">
    <citation type="submission" date="2020-05" db="EMBL/GenBank/DDBJ databases">
        <title>Phylogenomic resolution of chytrid fungi.</title>
        <authorList>
            <person name="Stajich J.E."/>
            <person name="Amses K."/>
            <person name="Simmons R."/>
            <person name="Seto K."/>
            <person name="Myers J."/>
            <person name="Bonds A."/>
            <person name="Quandt C.A."/>
            <person name="Barry K."/>
            <person name="Liu P."/>
            <person name="Grigoriev I."/>
            <person name="Longcore J.E."/>
            <person name="James T.Y."/>
        </authorList>
    </citation>
    <scope>NUCLEOTIDE SEQUENCE</scope>
    <source>
        <strain evidence="3">JEL0513</strain>
    </source>
</reference>
<feature type="region of interest" description="Disordered" evidence="1">
    <location>
        <begin position="261"/>
        <end position="359"/>
    </location>
</feature>
<sequence length="857" mass="89536">MKRLLLLVVTQLAAAFDWTLLGSGNYYTSFITTMTVPPVPAQPTSGSATYFYWPGLQTATTAPDYLPIGYGVLQPVLTYGASCVEGQPSGASVYRGWHISGEYVNLATTAYAGYRGCLGGNMMDVTPGDSLLMSMTLSGTTWTQTVTRQGVACSGAGNGVSTSSGCQVTYSIDMKGQGQVRAEIVLELYYQAVVTSNVFFTDITLTVVAAEPSISQRFCTSSSRLQSTEVCTGMSLSSDGKTCTIQQCEFIATASAITNEKKKATSSGSGSNVATVTSSSSNSSSSGDGSDISPANIVSMPQDSNSTSSGGDDTASSNSTVSASNGTSSSSLTGSSGSSDSSSSTTATTSNSNTSSSTSHTAMYAGIGTAVAFVVAGGFLVMRRKSGLASASVRPVDEFSTRIAGSASENDAKIDIPALSVLNVKSGLARSQSSANARSQSRNGNNPNRGNDGNEPSQSRNENHVGEGSGTGRSQSRNENHVGSGNGRSQSRNEIVDGRSQSRNENPSSSSGHSQSRNENLSTGNGRSHSRNDSHAVVSSGSSRTTTPENIGGSHNGRSVYEEKTDGISYGHSHSRAGNNDGSTSGNVRMKDIDVADSRSGRKDIGEAGDSNNSRLRSHSRDTADVIAAYAVTSGNGRAHSTDRRHSRDAAVEGFSSGNSRRYSRDVIAESIGSGNARSHSRDPSEVVASGNSRIHAGRDNHSISASGNSRSTNRRSQIRDIDSSVLREIDQTSSSNRRSRVWTDKDEDSVIAGRSHLREADTGNEMSGNFRRPWTSDDHGSRSRDHSPLGRSDGNASGNSRRPNTKGSGRDNSATRVGRRPRTGANATTLSAAFDSGDEVDISRGRQDLSKSGHTG</sequence>
<organism evidence="3 4">
    <name type="scientific">Physocladia obscura</name>
    <dbReference type="NCBI Taxonomy" id="109957"/>
    <lineage>
        <taxon>Eukaryota</taxon>
        <taxon>Fungi</taxon>
        <taxon>Fungi incertae sedis</taxon>
        <taxon>Chytridiomycota</taxon>
        <taxon>Chytridiomycota incertae sedis</taxon>
        <taxon>Chytridiomycetes</taxon>
        <taxon>Chytridiales</taxon>
        <taxon>Chytriomycetaceae</taxon>
        <taxon>Physocladia</taxon>
    </lineage>
</organism>
<feature type="region of interest" description="Disordered" evidence="1">
    <location>
        <begin position="430"/>
        <end position="620"/>
    </location>
</feature>
<feature type="compositionally biased region" description="Low complexity" evidence="1">
    <location>
        <begin position="265"/>
        <end position="291"/>
    </location>
</feature>
<dbReference type="Proteomes" id="UP001211907">
    <property type="component" value="Unassembled WGS sequence"/>
</dbReference>
<name>A0AAD5T652_9FUNG</name>
<feature type="compositionally biased region" description="Polar residues" evidence="1">
    <location>
        <begin position="703"/>
        <end position="716"/>
    </location>
</feature>
<feature type="compositionally biased region" description="Basic and acidic residues" evidence="1">
    <location>
        <begin position="640"/>
        <end position="651"/>
    </location>
</feature>
<feature type="signal peptide" evidence="2">
    <location>
        <begin position="1"/>
        <end position="15"/>
    </location>
</feature>
<keyword evidence="2" id="KW-0732">Signal</keyword>
<comment type="caution">
    <text evidence="3">The sequence shown here is derived from an EMBL/GenBank/DDBJ whole genome shotgun (WGS) entry which is preliminary data.</text>
</comment>
<evidence type="ECO:0000256" key="2">
    <source>
        <dbReference type="SAM" id="SignalP"/>
    </source>
</evidence>
<dbReference type="AlphaFoldDB" id="A0AAD5T652"/>
<accession>A0AAD5T652</accession>